<feature type="region of interest" description="Disordered" evidence="1">
    <location>
        <begin position="647"/>
        <end position="673"/>
    </location>
</feature>
<dbReference type="InterPro" id="IPR039040">
    <property type="entry name" value="NAB_fam"/>
</dbReference>
<gene>
    <name evidence="3" type="ORF">BIW11_12032</name>
</gene>
<dbReference type="InterPro" id="IPR006989">
    <property type="entry name" value="NAB_co-repressor_dom"/>
</dbReference>
<dbReference type="EMBL" id="MNPL01019723">
    <property type="protein sequence ID" value="OQR69821.1"/>
    <property type="molecule type" value="Genomic_DNA"/>
</dbReference>
<evidence type="ECO:0000256" key="1">
    <source>
        <dbReference type="SAM" id="MobiDB-lite"/>
    </source>
</evidence>
<dbReference type="GO" id="GO:0045892">
    <property type="term" value="P:negative regulation of DNA-templated transcription"/>
    <property type="evidence" value="ECO:0007669"/>
    <property type="project" value="InterPro"/>
</dbReference>
<dbReference type="GO" id="GO:0005634">
    <property type="term" value="C:nucleus"/>
    <property type="evidence" value="ECO:0007669"/>
    <property type="project" value="InterPro"/>
</dbReference>
<dbReference type="PANTHER" id="PTHR12623">
    <property type="entry name" value="NGFI-A BINDING PROTEIN"/>
    <property type="match status" value="1"/>
</dbReference>
<evidence type="ECO:0000313" key="4">
    <source>
        <dbReference type="Proteomes" id="UP000192247"/>
    </source>
</evidence>
<dbReference type="PANTHER" id="PTHR12623:SF10">
    <property type="entry name" value="NGFI-A-BINDING PROTEIN HOMOLOG"/>
    <property type="match status" value="1"/>
</dbReference>
<dbReference type="OrthoDB" id="10028556at2759"/>
<evidence type="ECO:0000313" key="3">
    <source>
        <dbReference type="EMBL" id="OQR69821.1"/>
    </source>
</evidence>
<accession>A0A1V9X8V3</accession>
<proteinExistence type="predicted"/>
<dbReference type="AlphaFoldDB" id="A0A1V9X8V3"/>
<feature type="compositionally biased region" description="Basic and acidic residues" evidence="1">
    <location>
        <begin position="664"/>
        <end position="673"/>
    </location>
</feature>
<reference evidence="3 4" key="1">
    <citation type="journal article" date="2017" name="Gigascience">
        <title>Draft genome of the honey bee ectoparasitic mite, Tropilaelaps mercedesae, is shaped by the parasitic life history.</title>
        <authorList>
            <person name="Dong X."/>
            <person name="Armstrong S.D."/>
            <person name="Xia D."/>
            <person name="Makepeace B.L."/>
            <person name="Darby A.C."/>
            <person name="Kadowaki T."/>
        </authorList>
    </citation>
    <scope>NUCLEOTIDE SEQUENCE [LARGE SCALE GENOMIC DNA]</scope>
    <source>
        <strain evidence="3">Wuxi-XJTLU</strain>
    </source>
</reference>
<keyword evidence="4" id="KW-1185">Reference proteome</keyword>
<dbReference type="InParanoid" id="A0A1V9X8V3"/>
<dbReference type="Proteomes" id="UP000192247">
    <property type="component" value="Unassembled WGS sequence"/>
</dbReference>
<sequence length="777" mass="85646">FILTMSEDDPRRLEEIRRCAAIYSVPPPPTGSGKRKAASASAVSTLGPYELAVNEAAAQICRHVPALLSRREELFPLARQVVRDCAFNQFAKTDVECRSPAQTTAAGTPSASKRARAAELGFPAADKAQVEDERRKRQERLEYINEQLRSLGRQQEELKLRLGTVRDVALAAGIQQQLEQISHQQMQLLNDQNDVSKQLKRIEKFLWTTNKTTKYENNTREFRTHSQRPASQFKPMMSVSRLCFAPVLPHPREDVHSSNSYAPAASRVGSSPTLGTLKKRNARNPKPVSYGHQGHRAAPRGRCALSSSKRRADDAASARPDGTALLHVFPARIPSAVVRPLYADPYKKPVGHGSAVDNSGLCRSADFVEGRYDEKGRRTTIQVGFMFASIFVICRDRRRRPLCDSVVMASSMMANSCAEAAHPSRSWPPTSFPDGGHGEVIMPLAGGTSICEGPTEGAAAAAREEGANTEFVQQQQQQRQVGRDPFVVFPGALSGTLGSLIFPLAPPCSFMARSENYYALTRSEHPHDPFPASTRPLPPLLAQTPRTTPAKSSPAVRPMALGRSENETRGEVPSRFTLARAFDSVAPVASGRERANARQGARRRRRLDPAVSTLESRIEVEQKREDSPGMRMALTVGTGFSIFRSRTTTQKVRSGPRRPLVTRRAADGAPERRPDEKQLFLRNMAPHASRRSTGQTAVTLFFFWAAQRDVTIRPPPPPQRSLWQTSVGCSKKVLAFFVILSRKASGAGAGRTLLMPQTQPVANEQRYESLGYHLIIV</sequence>
<dbReference type="STRING" id="418985.A0A1V9X8V3"/>
<dbReference type="InterPro" id="IPR038398">
    <property type="entry name" value="NCD2_sf"/>
</dbReference>
<evidence type="ECO:0000259" key="2">
    <source>
        <dbReference type="Pfam" id="PF04905"/>
    </source>
</evidence>
<feature type="non-terminal residue" evidence="3">
    <location>
        <position position="1"/>
    </location>
</feature>
<comment type="caution">
    <text evidence="3">The sequence shown here is derived from an EMBL/GenBank/DDBJ whole genome shotgun (WGS) entry which is preliminary data.</text>
</comment>
<feature type="domain" description="NAB co-repressor" evidence="2">
    <location>
        <begin position="2"/>
        <end position="92"/>
    </location>
</feature>
<feature type="region of interest" description="Disordered" evidence="1">
    <location>
        <begin position="254"/>
        <end position="319"/>
    </location>
</feature>
<protein>
    <recommendedName>
        <fullName evidence="2">NAB co-repressor domain-containing protein</fullName>
    </recommendedName>
</protein>
<name>A0A1V9X8V3_9ACAR</name>
<dbReference type="GO" id="GO:0003712">
    <property type="term" value="F:transcription coregulator activity"/>
    <property type="evidence" value="ECO:0007669"/>
    <property type="project" value="InterPro"/>
</dbReference>
<dbReference type="Gene3D" id="1.20.120.2010">
    <property type="entry name" value="NAB conserved domain 2"/>
    <property type="match status" value="1"/>
</dbReference>
<organism evidence="3 4">
    <name type="scientific">Tropilaelaps mercedesae</name>
    <dbReference type="NCBI Taxonomy" id="418985"/>
    <lineage>
        <taxon>Eukaryota</taxon>
        <taxon>Metazoa</taxon>
        <taxon>Ecdysozoa</taxon>
        <taxon>Arthropoda</taxon>
        <taxon>Chelicerata</taxon>
        <taxon>Arachnida</taxon>
        <taxon>Acari</taxon>
        <taxon>Parasitiformes</taxon>
        <taxon>Mesostigmata</taxon>
        <taxon>Gamasina</taxon>
        <taxon>Dermanyssoidea</taxon>
        <taxon>Laelapidae</taxon>
        <taxon>Tropilaelaps</taxon>
    </lineage>
</organism>
<dbReference type="Pfam" id="PF04905">
    <property type="entry name" value="NCD2"/>
    <property type="match status" value="1"/>
</dbReference>